<dbReference type="Gene3D" id="3.30.70.270">
    <property type="match status" value="2"/>
</dbReference>
<dbReference type="GO" id="GO:0004519">
    <property type="term" value="F:endonuclease activity"/>
    <property type="evidence" value="ECO:0007669"/>
    <property type="project" value="UniProtKB-KW"/>
</dbReference>
<evidence type="ECO:0000256" key="4">
    <source>
        <dbReference type="ARBA" id="ARBA00022722"/>
    </source>
</evidence>
<dbReference type="VEuPathDB" id="FungiDB:AeMF1_021668"/>
<keyword evidence="14" id="KW-1185">Reference proteome</keyword>
<evidence type="ECO:0000313" key="13">
    <source>
        <dbReference type="EMBL" id="KAF0733485.1"/>
    </source>
</evidence>
<proteinExistence type="predicted"/>
<reference evidence="13 14" key="1">
    <citation type="submission" date="2019-07" db="EMBL/GenBank/DDBJ databases">
        <title>Genomics analysis of Aphanomyces spp. identifies a new class of oomycete effector associated with host adaptation.</title>
        <authorList>
            <person name="Gaulin E."/>
        </authorList>
    </citation>
    <scope>NUCLEOTIDE SEQUENCE [LARGE SCALE GENOMIC DNA]</scope>
    <source>
        <strain evidence="13 14">ATCC 201684</strain>
    </source>
</reference>
<dbReference type="PROSITE" id="PS50175">
    <property type="entry name" value="ASP_PROT_RETROV"/>
    <property type="match status" value="1"/>
</dbReference>
<evidence type="ECO:0000259" key="11">
    <source>
        <dbReference type="PROSITE" id="PS50175"/>
    </source>
</evidence>
<evidence type="ECO:0000256" key="3">
    <source>
        <dbReference type="ARBA" id="ARBA00022695"/>
    </source>
</evidence>
<keyword evidence="8" id="KW-0695">RNA-directed DNA polymerase</keyword>
<keyword evidence="4" id="KW-0540">Nuclease</keyword>
<dbReference type="InterPro" id="IPR000477">
    <property type="entry name" value="RT_dom"/>
</dbReference>
<dbReference type="InterPro" id="IPR016197">
    <property type="entry name" value="Chromo-like_dom_sf"/>
</dbReference>
<sequence>MTSENDTPSAAPINAPPGVTTANEPLQPNNVTDSTGSLKYQALPNQSAAPIYDGSTAAEKKTFMREYQQYWLLLISLQHQGFRPLILPIGSCIKDSRRRLIAKYDVCKPIDQFSEDDWKQYFNQGNDIGMIDCTRVDRQMGTLQLNTRLTDADSRISNLVHSMHLLLEKLSMEFMADDEQKRVIGYLTAALAPQALKSKVQTELGRQSNKYLKSDLQAFIAWLREAMASFMRWESEQIEKVHFAAKTRGDPVTKAVSFRAPTPNRSHDSNRTPRGAENSYRQSVRTAVPSNGNNRNMSGRGARQSRDDYGGRGGLRSRGSSSERPLPPSEPICSSCGGTHQRHACPTRSSVNSIMLRIGEPGQSEGSTVITTVEEKVTLDGALLDTGADVTIVNHALIDALKDNGHHVVLRRCPPHALEPFSGSPILVQDSITFDRISLDTSAGPLLLRQLTAWVVDDQNDQPRLIIARPHAEEIDITDIPSVTPSDVEAVRSLLLERVAQATANGLPSEYTNRLSTLLLRNQDVFRVNFGSDPPVKVPPLLVWLKQGATPTKCTARRYTPAHQAFLDTHVDQLITAGLGYMNNSSRWASPPRIVPKPDGSYRMTIDLRAVNARTEPLQWPMPHMEVIFGLLAASQYYFVLDWFRGYFQLPLDPRCQEYFTIMTHRGMLTLNWVAMGGVDSVGYCQSCVEYIFKNELYKGILAWLDDILGYASTIDSLFTILEAVLSACESPGLKLHPNKCAFFLTEAKWCGKLISAEGIRHCPDLAGLVNMAPPLTAAQLQKFLCCVNWMRFNLPNYAELVDPLMRILDVAAKSVDSRKQKKLDKVLLSNFGWSAAHVDSFNRIKESLVNMVPLAHPGDDYIVNLFADASLDFWRSIVTQIPHADRDLPLADQRHRPLAFLSGRFSGASSRWPTPDKEAFAIVESCKRLEYLLLRPEGFIVYTDHRNLAYIFNPFATDSNMHRHQADRLQRWAMVMTGYNYTIIHITGASNVWADMLSRWAVTNTVINSSKIHALAVVSVSPLQEQDFSWPTLPVISSVQEQYASDKPPNVSWSSSRSCYVTENGRVWIPDEAHDLQIRLCVIAHAGFSGHRGLQCDTACTSSGATRKKTRLPNFSLGDYVLVALVEHHLPKLSITWKGPKRIVNVISDWVFEVQDLVEPFEISTHHASRMQFYCDSSLNVTEEILDHARYTQGGHMVRGSAGLRKGRGGFEVCVQWLGLEDTEASWEPLDIIHEDVPVLLQQYLSQNPTLYLADAVSSHLALKTTQRKALQHEKKKSTTRGKRKH</sequence>
<dbReference type="Gene3D" id="3.10.10.10">
    <property type="entry name" value="HIV Type 1 Reverse Transcriptase, subunit A, domain 1"/>
    <property type="match status" value="1"/>
</dbReference>
<dbReference type="GO" id="GO:0006508">
    <property type="term" value="P:proteolysis"/>
    <property type="evidence" value="ECO:0007669"/>
    <property type="project" value="UniProtKB-KW"/>
</dbReference>
<keyword evidence="3" id="KW-0548">Nucleotidyltransferase</keyword>
<feature type="domain" description="Chromo" evidence="10">
    <location>
        <begin position="1181"/>
        <end position="1257"/>
    </location>
</feature>
<evidence type="ECO:0000256" key="1">
    <source>
        <dbReference type="ARBA" id="ARBA00022670"/>
    </source>
</evidence>
<keyword evidence="6" id="KW-0255">Endonuclease</keyword>
<comment type="caution">
    <text evidence="13">The sequence shown here is derived from an EMBL/GenBank/DDBJ whole genome shotgun (WGS) entry which is preliminary data.</text>
</comment>
<organism evidence="13 14">
    <name type="scientific">Aphanomyces euteiches</name>
    <dbReference type="NCBI Taxonomy" id="100861"/>
    <lineage>
        <taxon>Eukaryota</taxon>
        <taxon>Sar</taxon>
        <taxon>Stramenopiles</taxon>
        <taxon>Oomycota</taxon>
        <taxon>Saprolegniomycetes</taxon>
        <taxon>Saprolegniales</taxon>
        <taxon>Verrucalvaceae</taxon>
        <taxon>Aphanomyces</taxon>
    </lineage>
</organism>
<dbReference type="InterPro" id="IPR001969">
    <property type="entry name" value="Aspartic_peptidase_AS"/>
</dbReference>
<evidence type="ECO:0000256" key="2">
    <source>
        <dbReference type="ARBA" id="ARBA00022679"/>
    </source>
</evidence>
<accession>A0A6G0X0V9</accession>
<dbReference type="GO" id="GO:0004190">
    <property type="term" value="F:aspartic-type endopeptidase activity"/>
    <property type="evidence" value="ECO:0007669"/>
    <property type="project" value="UniProtKB-KW"/>
</dbReference>
<dbReference type="VEuPathDB" id="FungiDB:AeMF1_012372"/>
<dbReference type="PANTHER" id="PTHR33064:SF37">
    <property type="entry name" value="RIBONUCLEASE H"/>
    <property type="match status" value="1"/>
</dbReference>
<dbReference type="CDD" id="cd09274">
    <property type="entry name" value="RNase_HI_RT_Ty3"/>
    <property type="match status" value="1"/>
</dbReference>
<evidence type="ECO:0000256" key="6">
    <source>
        <dbReference type="ARBA" id="ARBA00022759"/>
    </source>
</evidence>
<feature type="region of interest" description="Disordered" evidence="9">
    <location>
        <begin position="1"/>
        <end position="30"/>
    </location>
</feature>
<dbReference type="SUPFAM" id="SSF56672">
    <property type="entry name" value="DNA/RNA polymerases"/>
    <property type="match status" value="1"/>
</dbReference>
<feature type="compositionally biased region" description="Polar residues" evidence="9">
    <location>
        <begin position="279"/>
        <end position="289"/>
    </location>
</feature>
<dbReference type="SMART" id="SM00298">
    <property type="entry name" value="CHROMO"/>
    <property type="match status" value="1"/>
</dbReference>
<dbReference type="PROSITE" id="PS50013">
    <property type="entry name" value="CHROMO_2"/>
    <property type="match status" value="1"/>
</dbReference>
<keyword evidence="5" id="KW-0064">Aspartyl protease</keyword>
<dbReference type="InterPro" id="IPR000953">
    <property type="entry name" value="Chromo/chromo_shadow_dom"/>
</dbReference>
<evidence type="ECO:0000313" key="14">
    <source>
        <dbReference type="Proteomes" id="UP000481153"/>
    </source>
</evidence>
<dbReference type="PANTHER" id="PTHR33064">
    <property type="entry name" value="POL PROTEIN"/>
    <property type="match status" value="1"/>
</dbReference>
<dbReference type="Proteomes" id="UP000481153">
    <property type="component" value="Unassembled WGS sequence"/>
</dbReference>
<dbReference type="Pfam" id="PF00078">
    <property type="entry name" value="RVT_1"/>
    <property type="match status" value="1"/>
</dbReference>
<evidence type="ECO:0000256" key="5">
    <source>
        <dbReference type="ARBA" id="ARBA00022750"/>
    </source>
</evidence>
<evidence type="ECO:0000259" key="12">
    <source>
        <dbReference type="PROSITE" id="PS50878"/>
    </source>
</evidence>
<gene>
    <name evidence="13" type="ORF">Ae201684_009725</name>
</gene>
<dbReference type="Gene3D" id="2.40.50.40">
    <property type="match status" value="1"/>
</dbReference>
<feature type="region of interest" description="Disordered" evidence="9">
    <location>
        <begin position="252"/>
        <end position="345"/>
    </location>
</feature>
<dbReference type="EMBL" id="VJMJ01000122">
    <property type="protein sequence ID" value="KAF0733485.1"/>
    <property type="molecule type" value="Genomic_DNA"/>
</dbReference>
<dbReference type="VEuPathDB" id="FungiDB:AeMF1_020475"/>
<evidence type="ECO:0000256" key="8">
    <source>
        <dbReference type="ARBA" id="ARBA00022918"/>
    </source>
</evidence>
<dbReference type="InterPro" id="IPR041373">
    <property type="entry name" value="RT_RNaseH"/>
</dbReference>
<dbReference type="SUPFAM" id="SSF54160">
    <property type="entry name" value="Chromo domain-like"/>
    <property type="match status" value="1"/>
</dbReference>
<dbReference type="Pfam" id="PF17917">
    <property type="entry name" value="RT_RNaseH"/>
    <property type="match status" value="1"/>
</dbReference>
<dbReference type="PROSITE" id="PS00141">
    <property type="entry name" value="ASP_PROTEASE"/>
    <property type="match status" value="1"/>
</dbReference>
<feature type="domain" description="Peptidase A2" evidence="11">
    <location>
        <begin position="380"/>
        <end position="394"/>
    </location>
</feature>
<protein>
    <recommendedName>
        <fullName evidence="15">Reverse transcriptase</fullName>
    </recommendedName>
</protein>
<feature type="compositionally biased region" description="Polar residues" evidence="9">
    <location>
        <begin position="20"/>
        <end position="30"/>
    </location>
</feature>
<dbReference type="InterPro" id="IPR043502">
    <property type="entry name" value="DNA/RNA_pol_sf"/>
</dbReference>
<feature type="domain" description="Reverse transcriptase" evidence="12">
    <location>
        <begin position="576"/>
        <end position="755"/>
    </location>
</feature>
<feature type="compositionally biased region" description="Low complexity" evidence="9">
    <location>
        <begin position="290"/>
        <end position="301"/>
    </location>
</feature>
<dbReference type="PROSITE" id="PS50878">
    <property type="entry name" value="RT_POL"/>
    <property type="match status" value="1"/>
</dbReference>
<dbReference type="CDD" id="cd01647">
    <property type="entry name" value="RT_LTR"/>
    <property type="match status" value="1"/>
</dbReference>
<keyword evidence="1" id="KW-0645">Protease</keyword>
<dbReference type="GO" id="GO:0003964">
    <property type="term" value="F:RNA-directed DNA polymerase activity"/>
    <property type="evidence" value="ECO:0007669"/>
    <property type="project" value="UniProtKB-KW"/>
</dbReference>
<evidence type="ECO:0008006" key="15">
    <source>
        <dbReference type="Google" id="ProtNLM"/>
    </source>
</evidence>
<evidence type="ECO:0000259" key="10">
    <source>
        <dbReference type="PROSITE" id="PS50013"/>
    </source>
</evidence>
<dbReference type="VEuPathDB" id="FungiDB:AeMF1_011727"/>
<name>A0A6G0X0V9_9STRA</name>
<dbReference type="InterPro" id="IPR043128">
    <property type="entry name" value="Rev_trsase/Diguanyl_cyclase"/>
</dbReference>
<dbReference type="InterPro" id="IPR051320">
    <property type="entry name" value="Viral_Replic_Matur_Polypro"/>
</dbReference>
<keyword evidence="2" id="KW-0808">Transferase</keyword>
<evidence type="ECO:0000256" key="7">
    <source>
        <dbReference type="ARBA" id="ARBA00022801"/>
    </source>
</evidence>
<keyword evidence="7" id="KW-0378">Hydrolase</keyword>
<dbReference type="InterPro" id="IPR001995">
    <property type="entry name" value="Peptidase_A2_cat"/>
</dbReference>
<dbReference type="CDD" id="cd00024">
    <property type="entry name" value="CD_CSD"/>
    <property type="match status" value="1"/>
</dbReference>
<evidence type="ECO:0000256" key="9">
    <source>
        <dbReference type="SAM" id="MobiDB-lite"/>
    </source>
</evidence>